<keyword evidence="1 2" id="KW-0812">Transmembrane</keyword>
<feature type="transmembrane region" description="Helical" evidence="1">
    <location>
        <begin position="144"/>
        <end position="161"/>
    </location>
</feature>
<dbReference type="EMBL" id="KI546083">
    <property type="protein sequence ID" value="EST46173.1"/>
    <property type="molecule type" value="Genomic_DNA"/>
</dbReference>
<keyword evidence="1" id="KW-0472">Membrane</keyword>
<feature type="transmembrane region" description="Helical" evidence="1">
    <location>
        <begin position="1593"/>
        <end position="1616"/>
    </location>
</feature>
<feature type="transmembrane region" description="Helical" evidence="1">
    <location>
        <begin position="1937"/>
        <end position="1958"/>
    </location>
</feature>
<reference evidence="2" key="1">
    <citation type="journal article" date="2014" name="PLoS Genet.">
        <title>The Genome of Spironucleus salmonicida Highlights a Fish Pathogen Adapted to Fluctuating Environments.</title>
        <authorList>
            <person name="Xu F."/>
            <person name="Jerlstrom-Hultqvist J."/>
            <person name="Einarsson E."/>
            <person name="Astvaldsson A."/>
            <person name="Svard S.G."/>
            <person name="Andersson J.O."/>
        </authorList>
    </citation>
    <scope>NUCLEOTIDE SEQUENCE</scope>
</reference>
<feature type="transmembrane region" description="Helical" evidence="1">
    <location>
        <begin position="270"/>
        <end position="289"/>
    </location>
</feature>
<feature type="transmembrane region" description="Helical" evidence="1">
    <location>
        <begin position="74"/>
        <end position="94"/>
    </location>
</feature>
<feature type="transmembrane region" description="Helical" evidence="1">
    <location>
        <begin position="2122"/>
        <end position="2141"/>
    </location>
</feature>
<dbReference type="VEuPathDB" id="GiardiaDB:SS50377_23436"/>
<accession>V6LPM2</accession>
<feature type="transmembrane region" description="Helical" evidence="1">
    <location>
        <begin position="1988"/>
        <end position="2015"/>
    </location>
</feature>
<gene>
    <name evidence="2" type="ORF">SS50377_13767</name>
</gene>
<organism evidence="2">
    <name type="scientific">Spironucleus salmonicida</name>
    <dbReference type="NCBI Taxonomy" id="348837"/>
    <lineage>
        <taxon>Eukaryota</taxon>
        <taxon>Metamonada</taxon>
        <taxon>Diplomonadida</taxon>
        <taxon>Hexamitidae</taxon>
        <taxon>Hexamitinae</taxon>
        <taxon>Spironucleus</taxon>
    </lineage>
</organism>
<feature type="transmembrane region" description="Helical" evidence="1">
    <location>
        <begin position="2386"/>
        <end position="2409"/>
    </location>
</feature>
<proteinExistence type="predicted"/>
<feature type="transmembrane region" description="Helical" evidence="1">
    <location>
        <begin position="237"/>
        <end position="258"/>
    </location>
</feature>
<feature type="transmembrane region" description="Helical" evidence="1">
    <location>
        <begin position="1310"/>
        <end position="1331"/>
    </location>
</feature>
<feature type="transmembrane region" description="Helical" evidence="1">
    <location>
        <begin position="207"/>
        <end position="225"/>
    </location>
</feature>
<name>V6LPM2_9EUKA</name>
<feature type="transmembrane region" description="Helical" evidence="1">
    <location>
        <begin position="106"/>
        <end position="124"/>
    </location>
</feature>
<feature type="transmembrane region" description="Helical" evidence="1">
    <location>
        <begin position="21"/>
        <end position="40"/>
    </location>
</feature>
<evidence type="ECO:0000256" key="1">
    <source>
        <dbReference type="SAM" id="Phobius"/>
    </source>
</evidence>
<protein>
    <submittedName>
        <fullName evidence="2">Transmembrane domain-containing protein</fullName>
    </submittedName>
</protein>
<keyword evidence="1" id="KW-1133">Transmembrane helix</keyword>
<evidence type="ECO:0000313" key="2">
    <source>
        <dbReference type="EMBL" id="EST46173.1"/>
    </source>
</evidence>
<sequence length="2441" mass="288002">MIKIKLSWYLSFLSQNQFFSFYLIIVLVDVLQLFGILFYFSHNNTQRISPTQFKIQSLIQFITFQNSHQQQFTIFDQVLFCGFFIVLFSIIYFLKNYSKRPPTLITKLSILITSFLFFIVFQIVDVSYLYQSFTLLRKYFEQENVLGIIFSFCFTGIYFLLNLQYKQSLQSFTLNEDVLYSAHFLVFSQIHKFSIVLLVVLFSEITLLATSLLTVFSFIMSVMLTHNQQLGLIKSSLWVQILVQFLYMLLFLECLLQLGSVLTQHTLTTYYYRILLYIIIIGIQFPLYFNNQRKFIDITPKQDKLFSTSLSVQFILQLAAFYGSEFIGSFRQQYNQDFSYLTQPSNVTQKQTNEISKLIGQCEQQLEDFKLLYENIYANIFLNYAMCGQTIEYISLFDIEEALPIPLLLEYLRAWKTPDQAYSSILYYLKQISILEKVKNDDSPYNPIHPLDCFTKYQQQQTNLQKILRNNCIKQSILLNDHWNKDELDQKDKRNNSINPELALFKNNYQFPSPQKFAGGLFLVEAQDINNYKFLFQHVLIQSEDFYYVFIPTLSQLSSITGNLHRLSFNNIHISSSTQNLRQIRLFALISLARIMFPLKQQIDGKFKLPLTSSFLFYQYQQSRILSKLKYGNPFILKLFVDNLSYNSKKLYEFSPYLLSQQQSNNDAQLLQFVLVEYFLTRIVTTQQSTPRLYKFLNIYYNQHYKFIHKLMTYQEQEFDYQEVCTIPNMLTLNALIIQFSSAIIDKRATSLQNVVNTLILNRSTYMSRHSNCSYKSWIRFQKVKLDLQLKQLSLTPEFSNEIVKALSYLTELDQYQQFVDQLEQSIQERHMNIINEVSKFIFETQQIFYKLINIQSQTNINYTRTICLLQNFQDQENQQDWDEQDVDQRINLDSCFLIHDSELHYHRQIFRQVQFYNFIRLSNLIYYLQINLAQHFTSKKNMNRLHKDGSLLDNSMIGLSTFIDFLQQDIVKQQIGISYECSINTCSSSSSSFSDVSDEDSIVEDDKSYLNTDINLNNPWKFEDDFSLINANYYFIDSDNILKLNHQPDQNTPEFLISVLKQDFKIIKNPSIKIYQHLVHLLTALHDIKIQDNTTRAKNSTYFIVPRLYNIQLELEQLVQRLFKQIQEIKQSSCLNYINKVQLDQVINSINLIENQIIRLFNAKSLLLKRQFITQDQFLTIKLDILRSFDLTYGYPTVEIANQSIDQKQKLILICEAYCCENEKISQQLFQQSLKLPRCGGCYSFNSNYRINCHSSWKEQFLWEKNIDTISAGNIEIASPDNSSKLKTSKPVQQVEQLSQKFPFYKKNYFFSSIIALFSIFTLLFVQYFYTNNNLPLNSLQESNLQLSSAIFGLQNMFDDINIVSQRYNFNSLENSSYLTFNFNKYRQSQESLLKSFIYTNAIYKKTSFANIYTQIVNTNIFGTNYSAIHNQDTINFNYCSVNIGQLDADILQHINLIIATKPSQSKIAKDIFYNITSEKITNIKFKKLNLMIPYYRKGFVQQKFLISVDNDIIPLNLVQAQLFYIYQSSCLLQTTMHYLYSGKSQTESQVILNKVEDKLMSLQNSYIQSFDFIFNQQLQTMMFQNELLIKLFLMLYIFVVLAVLFIQQVIYIQYQSKNLVICKLDKGSIISQLLQLPKELLKTIKNKYRLATKLTTKISDYQCIFDVEKKITILSSVKTNLTPQLEAFQRMLKPFLVSVRVNKFDIFTTLILVEFALKTISTIVLIIQISPQFQYDQLQTYNSYINDDPYYFKKPSIVGKISTYPIEIQQFYNYDNDELKNLAKQLQLPKISNYKCIMDTKTAISQILVDYMWIQTWYHTVQIKEQADDQNNLQSLINILPFYELLRLKHQLVFHLHIQDNNTLDIYGLFQEVNRLIEKYPTLNTNKIEYLFKYQKPAFIPLEASLNQLCLKIHQYRKQIQLYNYKVFQIIIETLLLLINFYQLITLFYILIVYMLKINLNQSQCEEFQIIEYNYIKKMIFSNYSIICYCLIMAFTIVSIPIQLYYYCLYFYIFVTDQEKYSYQLYVVLGKILEVQTVFQSIAALIVLVIFRKALYVLASLGYPEEYQTLTIQEDIKFPQVLEDTVAPDQPYAQQFIYESPDFIFPYPVQDMKSDIYDQIVYFTNIVFVALTTIIIIFVCYQNTANLSFFQLARFQHINNMISTQSLGYYTHSNDYIIQTGVYQNLVSEQRDIQLFLKNSDVSGAYLYKQFIKDSHYNNPTYYLFIDQIQDSQFEINQGNKYNQANYNTSQVIQPSILYGITNMSRYLQLQPPRLYHFGIHILDDVSKFQLQSTIQGTLKIESNYQQNSLSQITKNLQQLAKTMTPGGQFGQNGQFLTQEESVVFLQTQQRQVEFWSVNRANNREISIVIQDSIQYWYDHHSNIIIILLLLIVCIFILVLILSQILIKKIQSYVLKTSLFTSLFLKRFRGVKEEKAYGD</sequence>
<feature type="transmembrane region" description="Helical" evidence="1">
    <location>
        <begin position="2027"/>
        <end position="2053"/>
    </location>
</feature>